<dbReference type="AlphaFoldDB" id="A0A810L5V9"/>
<dbReference type="KEGG" id="aser:Asera_45770"/>
<name>A0A810L5V9_9ACTN</name>
<evidence type="ECO:0000259" key="1">
    <source>
        <dbReference type="Pfam" id="PF13649"/>
    </source>
</evidence>
<keyword evidence="3" id="KW-1185">Reference proteome</keyword>
<organism evidence="2 3">
    <name type="scientific">Actinocatenispora sera</name>
    <dbReference type="NCBI Taxonomy" id="390989"/>
    <lineage>
        <taxon>Bacteria</taxon>
        <taxon>Bacillati</taxon>
        <taxon>Actinomycetota</taxon>
        <taxon>Actinomycetes</taxon>
        <taxon>Micromonosporales</taxon>
        <taxon>Micromonosporaceae</taxon>
        <taxon>Actinocatenispora</taxon>
    </lineage>
</organism>
<dbReference type="Gene3D" id="3.40.50.150">
    <property type="entry name" value="Vaccinia Virus protein VP39"/>
    <property type="match status" value="1"/>
</dbReference>
<gene>
    <name evidence="2" type="ORF">Asera_45770</name>
</gene>
<dbReference type="InterPro" id="IPR029063">
    <property type="entry name" value="SAM-dependent_MTases_sf"/>
</dbReference>
<sequence length="247" mass="27096">MDLSRRYHIRESSHRIHNPLTDEQLATLGRVLRLVPGSRLLDLASGSGELLCTWARDHGITGTGVDISTVFTAAARARAVELGVVDRVRFVHDDAAGFVAAEPVAVACCVGATWIGGGFDGTVALLRRSLAAEGVIVVGEPYWRREPDAEVVAGCGLGPDDEFRSLPGLLRHVGELGYDVVELVVADQDGWDRYEAAQWRNIRDWLVANPDDELAAEMRAELSTQPEGYARYRREYLGWAVVAMMPR</sequence>
<dbReference type="InterPro" id="IPR017031">
    <property type="entry name" value="Pre_MeTrfase_YjhP"/>
</dbReference>
<dbReference type="Proteomes" id="UP000680750">
    <property type="component" value="Chromosome"/>
</dbReference>
<dbReference type="CDD" id="cd02440">
    <property type="entry name" value="AdoMet_MTases"/>
    <property type="match status" value="1"/>
</dbReference>
<dbReference type="EMBL" id="AP023354">
    <property type="protein sequence ID" value="BCJ30469.1"/>
    <property type="molecule type" value="Genomic_DNA"/>
</dbReference>
<feature type="domain" description="Methyltransferase" evidence="1">
    <location>
        <begin position="41"/>
        <end position="112"/>
    </location>
</feature>
<evidence type="ECO:0000313" key="3">
    <source>
        <dbReference type="Proteomes" id="UP000680750"/>
    </source>
</evidence>
<dbReference type="PIRSF" id="PIRSF034653">
    <property type="entry name" value="Mtase_yjhp_prd"/>
    <property type="match status" value="1"/>
</dbReference>
<dbReference type="OrthoDB" id="474235at2"/>
<accession>A0A810L5V9</accession>
<reference evidence="2" key="1">
    <citation type="submission" date="2020-08" db="EMBL/GenBank/DDBJ databases">
        <title>Whole genome shotgun sequence of Actinocatenispora sera NBRC 101916.</title>
        <authorList>
            <person name="Komaki H."/>
            <person name="Tamura T."/>
        </authorList>
    </citation>
    <scope>NUCLEOTIDE SEQUENCE</scope>
    <source>
        <strain evidence="2">NBRC 101916</strain>
    </source>
</reference>
<protein>
    <recommendedName>
        <fullName evidence="1">Methyltransferase domain-containing protein</fullName>
    </recommendedName>
</protein>
<dbReference type="SUPFAM" id="SSF53335">
    <property type="entry name" value="S-adenosyl-L-methionine-dependent methyltransferases"/>
    <property type="match status" value="1"/>
</dbReference>
<dbReference type="InterPro" id="IPR041698">
    <property type="entry name" value="Methyltransf_25"/>
</dbReference>
<proteinExistence type="predicted"/>
<evidence type="ECO:0000313" key="2">
    <source>
        <dbReference type="EMBL" id="BCJ30469.1"/>
    </source>
</evidence>
<dbReference type="Pfam" id="PF13649">
    <property type="entry name" value="Methyltransf_25"/>
    <property type="match status" value="1"/>
</dbReference>